<dbReference type="SMART" id="SM00028">
    <property type="entry name" value="TPR"/>
    <property type="match status" value="9"/>
</dbReference>
<comment type="caution">
    <text evidence="5">The sequence shown here is derived from an EMBL/GenBank/DDBJ whole genome shotgun (WGS) entry which is preliminary data.</text>
</comment>
<gene>
    <name evidence="5" type="ORF">ACFSYC_00325</name>
</gene>
<feature type="chain" id="PRO_5045065166" evidence="4">
    <location>
        <begin position="35"/>
        <end position="602"/>
    </location>
</feature>
<reference evidence="6" key="1">
    <citation type="journal article" date="2019" name="Int. J. Syst. Evol. Microbiol.">
        <title>The Global Catalogue of Microorganisms (GCM) 10K type strain sequencing project: providing services to taxonomists for standard genome sequencing and annotation.</title>
        <authorList>
            <consortium name="The Broad Institute Genomics Platform"/>
            <consortium name="The Broad Institute Genome Sequencing Center for Infectious Disease"/>
            <person name="Wu L."/>
            <person name="Ma J."/>
        </authorList>
    </citation>
    <scope>NUCLEOTIDE SEQUENCE [LARGE SCALE GENOMIC DNA]</scope>
    <source>
        <strain evidence="6">KCTC 52232</strain>
    </source>
</reference>
<dbReference type="InterPro" id="IPR011990">
    <property type="entry name" value="TPR-like_helical_dom_sf"/>
</dbReference>
<proteinExistence type="predicted"/>
<dbReference type="PROSITE" id="PS50005">
    <property type="entry name" value="TPR"/>
    <property type="match status" value="2"/>
</dbReference>
<evidence type="ECO:0000313" key="5">
    <source>
        <dbReference type="EMBL" id="MFD2863115.1"/>
    </source>
</evidence>
<dbReference type="RefSeq" id="WP_377122114.1">
    <property type="nucleotide sequence ID" value="NZ_JBHUON010000001.1"/>
</dbReference>
<keyword evidence="2 3" id="KW-0802">TPR repeat</keyword>
<organism evidence="5 6">
    <name type="scientific">Mucilaginibacter antarcticus</name>
    <dbReference type="NCBI Taxonomy" id="1855725"/>
    <lineage>
        <taxon>Bacteria</taxon>
        <taxon>Pseudomonadati</taxon>
        <taxon>Bacteroidota</taxon>
        <taxon>Sphingobacteriia</taxon>
        <taxon>Sphingobacteriales</taxon>
        <taxon>Sphingobacteriaceae</taxon>
        <taxon>Mucilaginibacter</taxon>
    </lineage>
</organism>
<accession>A0ABW5XLH3</accession>
<dbReference type="Pfam" id="PF13432">
    <property type="entry name" value="TPR_16"/>
    <property type="match status" value="1"/>
</dbReference>
<dbReference type="InterPro" id="IPR051012">
    <property type="entry name" value="CellSynth/LPSAsmb/PSIAsmb"/>
</dbReference>
<keyword evidence="1" id="KW-0677">Repeat</keyword>
<dbReference type="Pfam" id="PF14559">
    <property type="entry name" value="TPR_19"/>
    <property type="match status" value="1"/>
</dbReference>
<dbReference type="Pfam" id="PF13181">
    <property type="entry name" value="TPR_8"/>
    <property type="match status" value="3"/>
</dbReference>
<keyword evidence="4" id="KW-0732">Signal</keyword>
<dbReference type="PANTHER" id="PTHR45586:SF1">
    <property type="entry name" value="LIPOPOLYSACCHARIDE ASSEMBLY PROTEIN B"/>
    <property type="match status" value="1"/>
</dbReference>
<evidence type="ECO:0000256" key="4">
    <source>
        <dbReference type="SAM" id="SignalP"/>
    </source>
</evidence>
<sequence>MAQLLRPIFKSNKAIYTRATLLVGILCVNMPAFAQLPNLFKNDQNVKDSVATIKNAFGKGSENSVQTLFYAALREKTIDNNTQAADLFNKILAIEPSNDASLYELAGIKKRQNKFAEAQPLLERAVVVKPDNEWYWASLADIYERSNDVAKLENVFNQLIRLSPQRVDYYFDKANAYYVMSKYDEALKVYDQIETITGSSDDLIIARQKIYLKQNKVDKAAAGLEQMIANNPTQLKYYLMLAEIYTSNKAPDKAFKVLEKAKSLEPNNAFIHLGLADIYRERKDTEASYKELQAAFSIPDLSIDQKIRIVMGYFPKFVDPASRPGALTSALALVKLIAETHPNEAKAHALYGDVLVQSEKYAEAKPEYQKSIELNGQIYETREQLVRLQLASNDVDGVIRDGEAALSYFPNQGWMNYYVGTGWLLKKDYKKALSYLRNAAALEFQDKELLTMVYSSLGDCYHAMADNKSSDASYDKALEYNADNKYTLNNYAYYLSIRGEQLDKAAKMSKRSNELEPANASFKDTYAWILFKQKNYKEAKTWMDKALANNKTKSATQTEHYGDILFYLGDTEAAVTNWKKAKEYGGNTPLLDRKINEKKYIE</sequence>
<feature type="repeat" description="TPR" evidence="3">
    <location>
        <begin position="235"/>
        <end position="268"/>
    </location>
</feature>
<feature type="signal peptide" evidence="4">
    <location>
        <begin position="1"/>
        <end position="34"/>
    </location>
</feature>
<evidence type="ECO:0000256" key="2">
    <source>
        <dbReference type="ARBA" id="ARBA00022803"/>
    </source>
</evidence>
<keyword evidence="6" id="KW-1185">Reference proteome</keyword>
<name>A0ABW5XLH3_9SPHI</name>
<evidence type="ECO:0000256" key="3">
    <source>
        <dbReference type="PROSITE-ProRule" id="PRU00339"/>
    </source>
</evidence>
<dbReference type="Proteomes" id="UP001597601">
    <property type="component" value="Unassembled WGS sequence"/>
</dbReference>
<dbReference type="EMBL" id="JBHUON010000001">
    <property type="protein sequence ID" value="MFD2863115.1"/>
    <property type="molecule type" value="Genomic_DNA"/>
</dbReference>
<dbReference type="SUPFAM" id="SSF48452">
    <property type="entry name" value="TPR-like"/>
    <property type="match status" value="3"/>
</dbReference>
<protein>
    <submittedName>
        <fullName evidence="5">Tetratricopeptide repeat protein</fullName>
    </submittedName>
</protein>
<dbReference type="Gene3D" id="1.25.40.10">
    <property type="entry name" value="Tetratricopeptide repeat domain"/>
    <property type="match status" value="3"/>
</dbReference>
<evidence type="ECO:0000256" key="1">
    <source>
        <dbReference type="ARBA" id="ARBA00022737"/>
    </source>
</evidence>
<evidence type="ECO:0000313" key="6">
    <source>
        <dbReference type="Proteomes" id="UP001597601"/>
    </source>
</evidence>
<dbReference type="PANTHER" id="PTHR45586">
    <property type="entry name" value="TPR REPEAT-CONTAINING PROTEIN PA4667"/>
    <property type="match status" value="1"/>
</dbReference>
<feature type="repeat" description="TPR" evidence="3">
    <location>
        <begin position="451"/>
        <end position="484"/>
    </location>
</feature>
<dbReference type="InterPro" id="IPR019734">
    <property type="entry name" value="TPR_rpt"/>
</dbReference>